<evidence type="ECO:0000256" key="7">
    <source>
        <dbReference type="ARBA" id="ARBA00022806"/>
    </source>
</evidence>
<keyword evidence="11" id="KW-0238">DNA-binding</keyword>
<gene>
    <name evidence="18" type="ORF">CSEC_1455</name>
</gene>
<evidence type="ECO:0000313" key="18">
    <source>
        <dbReference type="EMBL" id="CDR34269.1"/>
    </source>
</evidence>
<dbReference type="SMART" id="SM00488">
    <property type="entry name" value="DEXDc2"/>
    <property type="match status" value="1"/>
</dbReference>
<keyword evidence="5" id="KW-0227">DNA damage</keyword>
<reference evidence="18" key="2">
    <citation type="submission" date="2014-09" db="EMBL/GenBank/DDBJ databases">
        <title>Criblamydia sequanensis harbors a mega-plasmid encoding arsenite resistance.</title>
        <authorList>
            <person name="Bertelli C."/>
            <person name="Goesmann A."/>
            <person name="Greub G."/>
        </authorList>
    </citation>
    <scope>NUCLEOTIDE SEQUENCE [LARGE SCALE GENOMIC DNA]</scope>
    <source>
        <strain evidence="18">CRIB-18</strain>
    </source>
</reference>
<proteinExistence type="inferred from homology"/>
<dbReference type="GO" id="GO:0051539">
    <property type="term" value="F:4 iron, 4 sulfur cluster binding"/>
    <property type="evidence" value="ECO:0007669"/>
    <property type="project" value="UniProtKB-KW"/>
</dbReference>
<dbReference type="GO" id="GO:0005524">
    <property type="term" value="F:ATP binding"/>
    <property type="evidence" value="ECO:0007669"/>
    <property type="project" value="UniProtKB-KW"/>
</dbReference>
<keyword evidence="12" id="KW-0234">DNA repair</keyword>
<dbReference type="STRING" id="1437425.CSEC_1455"/>
<name>A0A090E0C8_9BACT</name>
<dbReference type="Pfam" id="PF06733">
    <property type="entry name" value="DEAD_2"/>
    <property type="match status" value="1"/>
</dbReference>
<keyword evidence="7 18" id="KW-0347">Helicase</keyword>
<organism evidence="18 19">
    <name type="scientific">Candidatus Criblamydia sequanensis CRIB-18</name>
    <dbReference type="NCBI Taxonomy" id="1437425"/>
    <lineage>
        <taxon>Bacteria</taxon>
        <taxon>Pseudomonadati</taxon>
        <taxon>Chlamydiota</taxon>
        <taxon>Chlamydiia</taxon>
        <taxon>Parachlamydiales</taxon>
        <taxon>Candidatus Criblamydiaceae</taxon>
        <taxon>Candidatus Criblamydia</taxon>
    </lineage>
</organism>
<keyword evidence="10" id="KW-0411">Iron-sulfur</keyword>
<keyword evidence="4" id="KW-0547">Nucleotide-binding</keyword>
<evidence type="ECO:0000256" key="12">
    <source>
        <dbReference type="ARBA" id="ARBA00023204"/>
    </source>
</evidence>
<accession>A0A090E0C8</accession>
<evidence type="ECO:0000256" key="3">
    <source>
        <dbReference type="ARBA" id="ARBA00022723"/>
    </source>
</evidence>
<dbReference type="PANTHER" id="PTHR11472">
    <property type="entry name" value="DNA REPAIR DEAD HELICASE RAD3/XP-D SUBFAMILY MEMBER"/>
    <property type="match status" value="1"/>
</dbReference>
<keyword evidence="6" id="KW-0378">Hydrolase</keyword>
<evidence type="ECO:0000256" key="15">
    <source>
        <dbReference type="ARBA" id="ARBA00044969"/>
    </source>
</evidence>
<keyword evidence="3" id="KW-0479">Metal-binding</keyword>
<dbReference type="eggNOG" id="COG1199">
    <property type="taxonomic scope" value="Bacteria"/>
</dbReference>
<evidence type="ECO:0000256" key="11">
    <source>
        <dbReference type="ARBA" id="ARBA00023125"/>
    </source>
</evidence>
<sequence length="739" mass="83443">MNSATQPLDEEWILDLFKDDGPFHAAMPGFEVRQEQLDMLRDTVRSFNEKKVALIEAGTGTGKSLAYLIPAIFFALRTNERVVISTHTIHLQEQLVAKDIPFIKKALGLDFKVVLAKGMGNYVCIRKMKDTLDELVLLDVNEAEALQHIESWSEKTTDGTKSDLPFHPSGALWEKIGAESDACSREKCPYYRECHFFKARKEAADAKILIVNHSLLFVDLAYRRETQNGILPDYARLVLDEAHNIEEIACEHLASKASIQGVIRNLSRLHVEGRGKPTGKLSQLLQKIISAYPGGVPESMQALITKLTIDVNGLRKETLTTLIDAFESFREFAENHQEKGKDKEEELSVKLRLLKTHHEKEAWNTVVSTHSKTFIDTGRRLIATLKGSLEDLGNLGSSQLLEATAGLRLDIEAVLGRLEGVLNFITQFLLPGIPENKVRWIESSDTKSLRDVRLVDAELDLANTLSSKLFNPLSSVLLCSATLTTDGDFKFAKRRLGLSEDFLDEKKLLEKVYLSPFSYENQALLLIPNDLPSPLEEGFLEHTSQILLESAIRSQGNAFFLFTSFGQMHRAYHLLKDKLHEKRLFPLIQGEFSRSELLNRFKNKERSILFGTDSFWEGVDVAGDALRLVVLVKLPFRVPGEPINEARRDEILKKGGDPFFEYALPSAIVKFKQGFGRLIRRKNDRGCILCLDKRIIQKGYGQSFLLSLPPVNKVIGSQKEVLDSMKAFYKKTYKYSKMA</sequence>
<dbReference type="Pfam" id="PF13307">
    <property type="entry name" value="Helicase_C_2"/>
    <property type="match status" value="1"/>
</dbReference>
<comment type="caution">
    <text evidence="18">The sequence shown here is derived from an EMBL/GenBank/DDBJ whole genome shotgun (WGS) entry which is preliminary data.</text>
</comment>
<keyword evidence="13" id="KW-0413">Isomerase</keyword>
<keyword evidence="8" id="KW-0067">ATP-binding</keyword>
<evidence type="ECO:0000256" key="13">
    <source>
        <dbReference type="ARBA" id="ARBA00023235"/>
    </source>
</evidence>
<keyword evidence="9" id="KW-0408">Iron</keyword>
<dbReference type="PANTHER" id="PTHR11472:SF34">
    <property type="entry name" value="REGULATOR OF TELOMERE ELONGATION HELICASE 1"/>
    <property type="match status" value="1"/>
</dbReference>
<evidence type="ECO:0000256" key="6">
    <source>
        <dbReference type="ARBA" id="ARBA00022801"/>
    </source>
</evidence>
<protein>
    <recommendedName>
        <fullName evidence="15">DNA 5'-3' helicase</fullName>
        <ecNumber evidence="15">5.6.2.3</ecNumber>
    </recommendedName>
</protein>
<dbReference type="GO" id="GO:0003677">
    <property type="term" value="F:DNA binding"/>
    <property type="evidence" value="ECO:0007669"/>
    <property type="project" value="UniProtKB-KW"/>
</dbReference>
<dbReference type="InterPro" id="IPR006554">
    <property type="entry name" value="Helicase-like_DEXD_c2"/>
</dbReference>
<evidence type="ECO:0000256" key="10">
    <source>
        <dbReference type="ARBA" id="ARBA00023014"/>
    </source>
</evidence>
<evidence type="ECO:0000256" key="8">
    <source>
        <dbReference type="ARBA" id="ARBA00022840"/>
    </source>
</evidence>
<dbReference type="GO" id="GO:0043139">
    <property type="term" value="F:5'-3' DNA helicase activity"/>
    <property type="evidence" value="ECO:0007669"/>
    <property type="project" value="UniProtKB-EC"/>
</dbReference>
<dbReference type="SUPFAM" id="SSF52540">
    <property type="entry name" value="P-loop containing nucleoside triphosphate hydrolases"/>
    <property type="match status" value="2"/>
</dbReference>
<dbReference type="OrthoDB" id="9803913at2"/>
<dbReference type="InterPro" id="IPR006555">
    <property type="entry name" value="ATP-dep_Helicase_C"/>
</dbReference>
<keyword evidence="2" id="KW-0004">4Fe-4S</keyword>
<dbReference type="InterPro" id="IPR045028">
    <property type="entry name" value="DinG/Rad3-like"/>
</dbReference>
<dbReference type="SMART" id="SM00491">
    <property type="entry name" value="HELICc2"/>
    <property type="match status" value="1"/>
</dbReference>
<dbReference type="InterPro" id="IPR014013">
    <property type="entry name" value="Helic_SF1/SF2_ATP-bd_DinG/Rad3"/>
</dbReference>
<evidence type="ECO:0000256" key="14">
    <source>
        <dbReference type="ARBA" id="ARBA00038058"/>
    </source>
</evidence>
<evidence type="ECO:0000256" key="4">
    <source>
        <dbReference type="ARBA" id="ARBA00022741"/>
    </source>
</evidence>
<dbReference type="PROSITE" id="PS51193">
    <property type="entry name" value="HELICASE_ATP_BIND_2"/>
    <property type="match status" value="1"/>
</dbReference>
<dbReference type="EC" id="5.6.2.3" evidence="15"/>
<evidence type="ECO:0000256" key="2">
    <source>
        <dbReference type="ARBA" id="ARBA00022485"/>
    </source>
</evidence>
<dbReference type="InterPro" id="IPR011545">
    <property type="entry name" value="DEAD/DEAH_box_helicase_dom"/>
</dbReference>
<keyword evidence="19" id="KW-1185">Reference proteome</keyword>
<dbReference type="InterPro" id="IPR010614">
    <property type="entry name" value="RAD3-like_helicase_DEAD"/>
</dbReference>
<comment type="similarity">
    <text evidence="14">Belongs to the helicase family. DinG subfamily.</text>
</comment>
<comment type="catalytic activity">
    <reaction evidence="16">
        <text>ATP + H2O = ADP + phosphate + H(+)</text>
        <dbReference type="Rhea" id="RHEA:13065"/>
        <dbReference type="ChEBI" id="CHEBI:15377"/>
        <dbReference type="ChEBI" id="CHEBI:15378"/>
        <dbReference type="ChEBI" id="CHEBI:30616"/>
        <dbReference type="ChEBI" id="CHEBI:43474"/>
        <dbReference type="ChEBI" id="CHEBI:456216"/>
        <dbReference type="EC" id="5.6.2.3"/>
    </reaction>
</comment>
<reference evidence="18" key="1">
    <citation type="submission" date="2013-12" db="EMBL/GenBank/DDBJ databases">
        <authorList>
            <person name="Linke B."/>
        </authorList>
    </citation>
    <scope>NUCLEOTIDE SEQUENCE [LARGE SCALE GENOMIC DNA]</scope>
    <source>
        <strain evidence="18">CRIB-18</strain>
    </source>
</reference>
<dbReference type="Pfam" id="PF00270">
    <property type="entry name" value="DEAD"/>
    <property type="match status" value="1"/>
</dbReference>
<dbReference type="GO" id="GO:0046872">
    <property type="term" value="F:metal ion binding"/>
    <property type="evidence" value="ECO:0007669"/>
    <property type="project" value="UniProtKB-KW"/>
</dbReference>
<evidence type="ECO:0000313" key="19">
    <source>
        <dbReference type="Proteomes" id="UP000031552"/>
    </source>
</evidence>
<dbReference type="SMART" id="SM00487">
    <property type="entry name" value="DEXDc"/>
    <property type="match status" value="1"/>
</dbReference>
<evidence type="ECO:0000256" key="1">
    <source>
        <dbReference type="ARBA" id="ARBA00001966"/>
    </source>
</evidence>
<dbReference type="GO" id="GO:0006281">
    <property type="term" value="P:DNA repair"/>
    <property type="evidence" value="ECO:0007669"/>
    <property type="project" value="UniProtKB-KW"/>
</dbReference>
<dbReference type="Gene3D" id="3.40.50.300">
    <property type="entry name" value="P-loop containing nucleotide triphosphate hydrolases"/>
    <property type="match status" value="2"/>
</dbReference>
<dbReference type="AlphaFoldDB" id="A0A090E0C8"/>
<feature type="domain" description="Helicase ATP-binding" evidence="17">
    <location>
        <begin position="22"/>
        <end position="307"/>
    </location>
</feature>
<comment type="cofactor">
    <cofactor evidence="1">
        <name>[4Fe-4S] cluster</name>
        <dbReference type="ChEBI" id="CHEBI:49883"/>
    </cofactor>
</comment>
<evidence type="ECO:0000256" key="5">
    <source>
        <dbReference type="ARBA" id="ARBA00022763"/>
    </source>
</evidence>
<dbReference type="GO" id="GO:0016818">
    <property type="term" value="F:hydrolase activity, acting on acid anhydrides, in phosphorus-containing anhydrides"/>
    <property type="evidence" value="ECO:0007669"/>
    <property type="project" value="InterPro"/>
</dbReference>
<evidence type="ECO:0000256" key="9">
    <source>
        <dbReference type="ARBA" id="ARBA00023004"/>
    </source>
</evidence>
<evidence type="ECO:0000256" key="16">
    <source>
        <dbReference type="ARBA" id="ARBA00048954"/>
    </source>
</evidence>
<dbReference type="RefSeq" id="WP_041017819.1">
    <property type="nucleotide sequence ID" value="NZ_CCEJ010000007.1"/>
</dbReference>
<dbReference type="Proteomes" id="UP000031552">
    <property type="component" value="Unassembled WGS sequence"/>
</dbReference>
<evidence type="ECO:0000259" key="17">
    <source>
        <dbReference type="PROSITE" id="PS51193"/>
    </source>
</evidence>
<dbReference type="InterPro" id="IPR027417">
    <property type="entry name" value="P-loop_NTPase"/>
</dbReference>
<dbReference type="InterPro" id="IPR014001">
    <property type="entry name" value="Helicase_ATP-bd"/>
</dbReference>
<dbReference type="EMBL" id="CCEJ010000007">
    <property type="protein sequence ID" value="CDR34269.1"/>
    <property type="molecule type" value="Genomic_DNA"/>
</dbReference>